<accession>A0A2D0KDP0</accession>
<dbReference type="Proteomes" id="UP000222168">
    <property type="component" value="Unassembled WGS sequence"/>
</dbReference>
<protein>
    <submittedName>
        <fullName evidence="1">Transposase</fullName>
    </submittedName>
</protein>
<organism evidence="1 2">
    <name type="scientific">Xenorhabdus ishibashii</name>
    <dbReference type="NCBI Taxonomy" id="1034471"/>
    <lineage>
        <taxon>Bacteria</taxon>
        <taxon>Pseudomonadati</taxon>
        <taxon>Pseudomonadota</taxon>
        <taxon>Gammaproteobacteria</taxon>
        <taxon>Enterobacterales</taxon>
        <taxon>Morganellaceae</taxon>
        <taxon>Xenorhabdus</taxon>
    </lineage>
</organism>
<evidence type="ECO:0000313" key="2">
    <source>
        <dbReference type="Proteomes" id="UP000222168"/>
    </source>
</evidence>
<evidence type="ECO:0000313" key="1">
    <source>
        <dbReference type="EMBL" id="PHM61445.1"/>
    </source>
</evidence>
<proteinExistence type="predicted"/>
<keyword evidence="2" id="KW-1185">Reference proteome</keyword>
<name>A0A2D0KDP0_9GAMM</name>
<sequence length="41" mass="4565">MNNADIRDISRAMHISINAVVRVLKTLGIMCNDLTTILIPQ</sequence>
<dbReference type="EMBL" id="NJAK01000001">
    <property type="protein sequence ID" value="PHM61445.1"/>
    <property type="molecule type" value="Genomic_DNA"/>
</dbReference>
<gene>
    <name evidence="1" type="ORF">Xish_00581</name>
</gene>
<dbReference type="AlphaFoldDB" id="A0A2D0KDP0"/>
<comment type="caution">
    <text evidence="1">The sequence shown here is derived from an EMBL/GenBank/DDBJ whole genome shotgun (WGS) entry which is preliminary data.</text>
</comment>
<reference evidence="1 2" key="1">
    <citation type="journal article" date="2017" name="Nat. Microbiol.">
        <title>Natural product diversity associated with the nematode symbionts Photorhabdus and Xenorhabdus.</title>
        <authorList>
            <person name="Tobias N.J."/>
            <person name="Wolff H."/>
            <person name="Djahanschiri B."/>
            <person name="Grundmann F."/>
            <person name="Kronenwerth M."/>
            <person name="Shi Y.M."/>
            <person name="Simonyi S."/>
            <person name="Grun P."/>
            <person name="Shapiro-Ilan D."/>
            <person name="Pidot S.J."/>
            <person name="Stinear T.P."/>
            <person name="Ebersberger I."/>
            <person name="Bode H.B."/>
        </authorList>
    </citation>
    <scope>NUCLEOTIDE SEQUENCE [LARGE SCALE GENOMIC DNA]</scope>
    <source>
        <strain evidence="1 2">DSM 22670</strain>
    </source>
</reference>